<gene>
    <name evidence="2" type="ORF">PXEA_LOCUS28696</name>
</gene>
<name>A0A448XFF9_9PLAT</name>
<comment type="caution">
    <text evidence="2">The sequence shown here is derived from an EMBL/GenBank/DDBJ whole genome shotgun (WGS) entry which is preliminary data.</text>
</comment>
<protein>
    <submittedName>
        <fullName evidence="2">Uncharacterized protein</fullName>
    </submittedName>
</protein>
<organism evidence="2 3">
    <name type="scientific">Protopolystoma xenopodis</name>
    <dbReference type="NCBI Taxonomy" id="117903"/>
    <lineage>
        <taxon>Eukaryota</taxon>
        <taxon>Metazoa</taxon>
        <taxon>Spiralia</taxon>
        <taxon>Lophotrochozoa</taxon>
        <taxon>Platyhelminthes</taxon>
        <taxon>Monogenea</taxon>
        <taxon>Polyopisthocotylea</taxon>
        <taxon>Polystomatidea</taxon>
        <taxon>Polystomatidae</taxon>
        <taxon>Protopolystoma</taxon>
    </lineage>
</organism>
<feature type="compositionally biased region" description="Polar residues" evidence="1">
    <location>
        <begin position="25"/>
        <end position="39"/>
    </location>
</feature>
<feature type="region of interest" description="Disordered" evidence="1">
    <location>
        <begin position="1"/>
        <end position="41"/>
    </location>
</feature>
<dbReference type="Proteomes" id="UP000784294">
    <property type="component" value="Unassembled WGS sequence"/>
</dbReference>
<accession>A0A448XFF9</accession>
<sequence>MNGQFFSRPTSAHSHEATSTSAHTQLLTTRPQAGAQTGRGQDGVRLWVSPSAWRCAAQSAQPCQPHIVSGRAGLGWAGRADTRPPARPISRTAKPKLQLQVSHSTPTCMQVSPYHSHSLSLSLCLSVSLALFRARTRGRVNLLSGLICLVCRLKTALSSVDSRLAGYTPSKRL</sequence>
<dbReference type="AlphaFoldDB" id="A0A448XFF9"/>
<reference evidence="2" key="1">
    <citation type="submission" date="2018-11" db="EMBL/GenBank/DDBJ databases">
        <authorList>
            <consortium name="Pathogen Informatics"/>
        </authorList>
    </citation>
    <scope>NUCLEOTIDE SEQUENCE</scope>
</reference>
<evidence type="ECO:0000313" key="2">
    <source>
        <dbReference type="EMBL" id="VEL35256.1"/>
    </source>
</evidence>
<evidence type="ECO:0000313" key="3">
    <source>
        <dbReference type="Proteomes" id="UP000784294"/>
    </source>
</evidence>
<keyword evidence="3" id="KW-1185">Reference proteome</keyword>
<proteinExistence type="predicted"/>
<dbReference type="EMBL" id="CAAALY010249411">
    <property type="protein sequence ID" value="VEL35256.1"/>
    <property type="molecule type" value="Genomic_DNA"/>
</dbReference>
<evidence type="ECO:0000256" key="1">
    <source>
        <dbReference type="SAM" id="MobiDB-lite"/>
    </source>
</evidence>